<accession>A0A089WRL3</accession>
<keyword evidence="2" id="KW-1185">Reference proteome</keyword>
<evidence type="ECO:0000313" key="1">
    <source>
        <dbReference type="EMBL" id="AIR91226.1"/>
    </source>
</evidence>
<dbReference type="RefSeq" id="WP_038413977.1">
    <property type="nucleotide sequence ID" value="NZ_CP009455.1"/>
</dbReference>
<dbReference type="EMBL" id="CP009455">
    <property type="protein sequence ID" value="AIR91226.1"/>
    <property type="molecule type" value="Genomic_DNA"/>
</dbReference>
<proteinExistence type="predicted"/>
<protein>
    <submittedName>
        <fullName evidence="1">Uncharacterized protein</fullName>
    </submittedName>
</protein>
<name>A0A089WRL3_9PSED</name>
<sequence length="118" mass="13236">MHEDYLASAISYHMLEDCFARTFKEAIEAYGLSGNFITPYYHTAFNNGQPFRDANPIFSAKSLKSSNTIRIIIEEDSNNVSVVEENKDNGLETIAFGGIKNLNELLESLRHWIANSGS</sequence>
<gene>
    <name evidence="1" type="ORF">LK03_19000</name>
</gene>
<organism evidence="1 2">
    <name type="scientific">Pseudomonas cremoricolorata</name>
    <dbReference type="NCBI Taxonomy" id="157783"/>
    <lineage>
        <taxon>Bacteria</taxon>
        <taxon>Pseudomonadati</taxon>
        <taxon>Pseudomonadota</taxon>
        <taxon>Gammaproteobacteria</taxon>
        <taxon>Pseudomonadales</taxon>
        <taxon>Pseudomonadaceae</taxon>
        <taxon>Pseudomonas</taxon>
    </lineage>
</organism>
<dbReference type="KEGG" id="psw:LK03_19000"/>
<dbReference type="AlphaFoldDB" id="A0A089WRL3"/>
<reference evidence="1 2" key="1">
    <citation type="submission" date="2014-09" db="EMBL/GenBank/DDBJ databases">
        <authorList>
            <person name="Chan K.-G."/>
        </authorList>
    </citation>
    <scope>NUCLEOTIDE SEQUENCE [LARGE SCALE GENOMIC DNA]</scope>
    <source>
        <strain evidence="1 2">ND07</strain>
    </source>
</reference>
<dbReference type="OrthoDB" id="2662663at2"/>
<evidence type="ECO:0000313" key="2">
    <source>
        <dbReference type="Proteomes" id="UP000029493"/>
    </source>
</evidence>
<dbReference type="Proteomes" id="UP000029493">
    <property type="component" value="Chromosome"/>
</dbReference>